<evidence type="ECO:0000313" key="2">
    <source>
        <dbReference type="EMBL" id="MFD1441661.1"/>
    </source>
</evidence>
<comment type="caution">
    <text evidence="2">The sequence shown here is derived from an EMBL/GenBank/DDBJ whole genome shotgun (WGS) entry which is preliminary data.</text>
</comment>
<protein>
    <submittedName>
        <fullName evidence="2">L-ribulose-5-phosphate 3-epimerase</fullName>
        <ecNumber evidence="2">5.1.3.22</ecNumber>
    </submittedName>
</protein>
<name>A0ABW4CYX4_9LACO</name>
<dbReference type="GO" id="GO:0034015">
    <property type="term" value="F:L-ribulose-5-phosphate 3-epimerase activity"/>
    <property type="evidence" value="ECO:0007669"/>
    <property type="project" value="UniProtKB-EC"/>
</dbReference>
<dbReference type="PANTHER" id="PTHR12110">
    <property type="entry name" value="HYDROXYPYRUVATE ISOMERASE"/>
    <property type="match status" value="1"/>
</dbReference>
<keyword evidence="3" id="KW-1185">Reference proteome</keyword>
<evidence type="ECO:0000313" key="3">
    <source>
        <dbReference type="Proteomes" id="UP001597212"/>
    </source>
</evidence>
<dbReference type="Gene3D" id="3.20.20.150">
    <property type="entry name" value="Divalent-metal-dependent TIM barrel enzymes"/>
    <property type="match status" value="1"/>
</dbReference>
<keyword evidence="2" id="KW-0413">Isomerase</keyword>
<dbReference type="InterPro" id="IPR036237">
    <property type="entry name" value="Xyl_isomerase-like_sf"/>
</dbReference>
<organism evidence="2 3">
    <name type="scientific">Lacticaseibacillus hegangensis</name>
    <dbReference type="NCBI Taxonomy" id="2486010"/>
    <lineage>
        <taxon>Bacteria</taxon>
        <taxon>Bacillati</taxon>
        <taxon>Bacillota</taxon>
        <taxon>Bacilli</taxon>
        <taxon>Lactobacillales</taxon>
        <taxon>Lactobacillaceae</taxon>
        <taxon>Lacticaseibacillus</taxon>
    </lineage>
</organism>
<dbReference type="RefSeq" id="WP_125756231.1">
    <property type="nucleotide sequence ID" value="NZ_JBHTOK010000073.1"/>
</dbReference>
<accession>A0ABW4CYX4</accession>
<dbReference type="NCBIfam" id="NF009689">
    <property type="entry name" value="PRK13210.1"/>
    <property type="match status" value="1"/>
</dbReference>
<gene>
    <name evidence="2" type="ORF">ACFQ5K_09775</name>
</gene>
<dbReference type="SUPFAM" id="SSF51658">
    <property type="entry name" value="Xylose isomerase-like"/>
    <property type="match status" value="1"/>
</dbReference>
<dbReference type="Proteomes" id="UP001597212">
    <property type="component" value="Unassembled WGS sequence"/>
</dbReference>
<sequence length="285" mass="32492">MNQTGLYEKAMPIDMKLTDKLNLAKKHGFDYLQLSLDESPQRLERLDWSRNQKKELVDYMFDHQIRIGSLCCSANRKWPIGHPDQSVRETGIQVIKKAVDLAVDLGARNILTSGYDVYQQTKTPLSRENYIESLKECVNYAASKQVVLSIEVMDDEFAGSVTKILQIERSIQSPFLQVFPDLGNLTAWVGNQAGDELESGFKNITEIHFKDGRLVDPNSKLDSFRNVPYGEGDVDFDGLMKVLGRLNYTGPFVIEMWAHDAGYENEIAVAKHFLDGYLQKYHFDK</sequence>
<reference evidence="3" key="1">
    <citation type="journal article" date="2019" name="Int. J. Syst. Evol. Microbiol.">
        <title>The Global Catalogue of Microorganisms (GCM) 10K type strain sequencing project: providing services to taxonomists for standard genome sequencing and annotation.</title>
        <authorList>
            <consortium name="The Broad Institute Genomics Platform"/>
            <consortium name="The Broad Institute Genome Sequencing Center for Infectious Disease"/>
            <person name="Wu L."/>
            <person name="Ma J."/>
        </authorList>
    </citation>
    <scope>NUCLEOTIDE SEQUENCE [LARGE SCALE GENOMIC DNA]</scope>
    <source>
        <strain evidence="3">CCM 8912</strain>
    </source>
</reference>
<dbReference type="EC" id="5.1.3.22" evidence="2"/>
<dbReference type="Pfam" id="PF01261">
    <property type="entry name" value="AP_endonuc_2"/>
    <property type="match status" value="1"/>
</dbReference>
<dbReference type="InterPro" id="IPR050312">
    <property type="entry name" value="IolE/XylAMocC-like"/>
</dbReference>
<evidence type="ECO:0000259" key="1">
    <source>
        <dbReference type="Pfam" id="PF01261"/>
    </source>
</evidence>
<dbReference type="InterPro" id="IPR013022">
    <property type="entry name" value="Xyl_isomerase-like_TIM-brl"/>
</dbReference>
<feature type="domain" description="Xylose isomerase-like TIM barrel" evidence="1">
    <location>
        <begin position="22"/>
        <end position="268"/>
    </location>
</feature>
<proteinExistence type="predicted"/>
<dbReference type="PANTHER" id="PTHR12110:SF53">
    <property type="entry name" value="BLR5974 PROTEIN"/>
    <property type="match status" value="1"/>
</dbReference>
<dbReference type="EMBL" id="JBHTOK010000073">
    <property type="protein sequence ID" value="MFD1441661.1"/>
    <property type="molecule type" value="Genomic_DNA"/>
</dbReference>